<dbReference type="SUPFAM" id="SSF81383">
    <property type="entry name" value="F-box domain"/>
    <property type="match status" value="1"/>
</dbReference>
<feature type="domain" description="F-box" evidence="1">
    <location>
        <begin position="133"/>
        <end position="180"/>
    </location>
</feature>
<dbReference type="Pfam" id="PF12937">
    <property type="entry name" value="F-box-like"/>
    <property type="match status" value="1"/>
</dbReference>
<name>A0A1E4THM1_9ASCO</name>
<dbReference type="InterPro" id="IPR036047">
    <property type="entry name" value="F-box-like_dom_sf"/>
</dbReference>
<evidence type="ECO:0000313" key="2">
    <source>
        <dbReference type="EMBL" id="ODV91207.1"/>
    </source>
</evidence>
<reference evidence="3" key="1">
    <citation type="submission" date="2016-02" db="EMBL/GenBank/DDBJ databases">
        <title>Comparative genomics of biotechnologically important yeasts.</title>
        <authorList>
            <consortium name="DOE Joint Genome Institute"/>
            <person name="Riley R."/>
            <person name="Haridas S."/>
            <person name="Wolfe K.H."/>
            <person name="Lopes M.R."/>
            <person name="Hittinger C.T."/>
            <person name="Goker M."/>
            <person name="Salamov A."/>
            <person name="Wisecaver J."/>
            <person name="Long T.M."/>
            <person name="Aerts A.L."/>
            <person name="Barry K."/>
            <person name="Choi C."/>
            <person name="Clum A."/>
            <person name="Coughlan A.Y."/>
            <person name="Deshpande S."/>
            <person name="Douglass A.P."/>
            <person name="Hanson S.J."/>
            <person name="Klenk H.-P."/>
            <person name="Labutti K."/>
            <person name="Lapidus A."/>
            <person name="Lindquist E."/>
            <person name="Lipzen A."/>
            <person name="Meier-Kolthoff J.P."/>
            <person name="Ohm R.A."/>
            <person name="Otillar R.P."/>
            <person name="Pangilinan J."/>
            <person name="Peng Y."/>
            <person name="Rokas A."/>
            <person name="Rosa C.A."/>
            <person name="Scheuner C."/>
            <person name="Sibirny A.A."/>
            <person name="Slot J.C."/>
            <person name="Stielow J.B."/>
            <person name="Sun H."/>
            <person name="Kurtzman C.P."/>
            <person name="Blackwell M."/>
            <person name="Jeffries T.W."/>
            <person name="Grigoriev I.V."/>
        </authorList>
    </citation>
    <scope>NUCLEOTIDE SEQUENCE [LARGE SCALE GENOMIC DNA]</scope>
    <source>
        <strain evidence="3">NRRL Y-17796</strain>
    </source>
</reference>
<accession>A0A1E4THM1</accession>
<dbReference type="SUPFAM" id="SSF52047">
    <property type="entry name" value="RNI-like"/>
    <property type="match status" value="1"/>
</dbReference>
<keyword evidence="3" id="KW-1185">Reference proteome</keyword>
<dbReference type="InterPro" id="IPR001810">
    <property type="entry name" value="F-box_dom"/>
</dbReference>
<sequence length="564" mass="65839">MQDSRSSKQKIIVSMKISEAESQYKKKNYHRAIEAYNLAKTTCRNSEQLTKIDIGLIKSHWKQKDYSQAILRLSRIHSKWNSELSYIYIDSLVALNRTSDAVTYLSRNPALLNGSQYGAKFKLFYDKFGLSIVDPLAKLPAEVAGLIFNLLDKQSLYSCRLVSLRWRNLVDRTSSLWTRMSYKFDNSRSKNKCNLSYLYSAKLKHLEFTSDSKDTKTYNFMLAKFLEDLNVDSRQILSLDLQSQVSFFIASDNSSFYLFPNLVSFSGSLAMYDMLMLASRNSNIALEKLHLKLMVTMFDMQTLSQFHPNTFQSLRRLILHYPDYNELLLFDIKDCTVDMQVLDKFPYLEFLEMKNFYMTSKSKIVLPKLSVLSLHGCSTFTDCEFPKLNTLIMSSCGLSMMSETYWNVSAPNLVFLSLQRCDMILTQSFPKVKAVRFILDGDENPIYYDTILKQCMRSPNFKDLLMTDSRLLQHNFYALRDLNLECFIISYFDLPELYLKPFISMASMKFLHIHSDSVSYHTQMLMQEKFHHNKSKYMALFSEENWTKLLYADTPLKTYALYPQ</sequence>
<dbReference type="Gene3D" id="1.25.40.10">
    <property type="entry name" value="Tetratricopeptide repeat domain"/>
    <property type="match status" value="1"/>
</dbReference>
<gene>
    <name evidence="2" type="ORF">CANCADRAFT_2923</name>
</gene>
<dbReference type="OrthoDB" id="629492at2759"/>
<protein>
    <recommendedName>
        <fullName evidence="1">F-box domain-containing protein</fullName>
    </recommendedName>
</protein>
<dbReference type="Gene3D" id="1.20.1280.50">
    <property type="match status" value="1"/>
</dbReference>
<proteinExistence type="predicted"/>
<dbReference type="Proteomes" id="UP000095023">
    <property type="component" value="Unassembled WGS sequence"/>
</dbReference>
<evidence type="ECO:0000259" key="1">
    <source>
        <dbReference type="PROSITE" id="PS50181"/>
    </source>
</evidence>
<dbReference type="PROSITE" id="PS50181">
    <property type="entry name" value="FBOX"/>
    <property type="match status" value="1"/>
</dbReference>
<evidence type="ECO:0000313" key="3">
    <source>
        <dbReference type="Proteomes" id="UP000095023"/>
    </source>
</evidence>
<dbReference type="AlphaFoldDB" id="A0A1E4THM1"/>
<dbReference type="InterPro" id="IPR011990">
    <property type="entry name" value="TPR-like_helical_dom_sf"/>
</dbReference>
<organism evidence="2 3">
    <name type="scientific">Tortispora caseinolytica NRRL Y-17796</name>
    <dbReference type="NCBI Taxonomy" id="767744"/>
    <lineage>
        <taxon>Eukaryota</taxon>
        <taxon>Fungi</taxon>
        <taxon>Dikarya</taxon>
        <taxon>Ascomycota</taxon>
        <taxon>Saccharomycotina</taxon>
        <taxon>Trigonopsidomycetes</taxon>
        <taxon>Trigonopsidales</taxon>
        <taxon>Trigonopsidaceae</taxon>
        <taxon>Tortispora</taxon>
    </lineage>
</organism>
<dbReference type="SMART" id="SM00256">
    <property type="entry name" value="FBOX"/>
    <property type="match status" value="1"/>
</dbReference>
<dbReference type="EMBL" id="KV453842">
    <property type="protein sequence ID" value="ODV91207.1"/>
    <property type="molecule type" value="Genomic_DNA"/>
</dbReference>